<evidence type="ECO:0000256" key="4">
    <source>
        <dbReference type="ARBA" id="ARBA00023015"/>
    </source>
</evidence>
<name>A0A0F9F4A7_9ZZZZ</name>
<dbReference type="PANTHER" id="PTHR34701:SF1">
    <property type="entry name" value="TRANSCRIPTIONAL REGULATOR MRAZ"/>
    <property type="match status" value="1"/>
</dbReference>
<accession>A0A0F9F4A7</accession>
<dbReference type="NCBIfam" id="TIGR00242">
    <property type="entry name" value="division/cell wall cluster transcriptional repressor MraZ"/>
    <property type="match status" value="1"/>
</dbReference>
<dbReference type="AlphaFoldDB" id="A0A0F9F4A7"/>
<dbReference type="GO" id="GO:0003700">
    <property type="term" value="F:DNA-binding transcription factor activity"/>
    <property type="evidence" value="ECO:0007669"/>
    <property type="project" value="InterPro"/>
</dbReference>
<dbReference type="InterPro" id="IPR003444">
    <property type="entry name" value="MraZ"/>
</dbReference>
<feature type="domain" description="SpoVT-AbrB" evidence="7">
    <location>
        <begin position="80"/>
        <end position="123"/>
    </location>
</feature>
<dbReference type="PANTHER" id="PTHR34701">
    <property type="entry name" value="TRANSCRIPTIONAL REGULATOR MRAZ"/>
    <property type="match status" value="1"/>
</dbReference>
<evidence type="ECO:0000256" key="5">
    <source>
        <dbReference type="ARBA" id="ARBA00023125"/>
    </source>
</evidence>
<reference evidence="8" key="1">
    <citation type="journal article" date="2015" name="Nature">
        <title>Complex archaea that bridge the gap between prokaryotes and eukaryotes.</title>
        <authorList>
            <person name="Spang A."/>
            <person name="Saw J.H."/>
            <person name="Jorgensen S.L."/>
            <person name="Zaremba-Niedzwiedzka K."/>
            <person name="Martijn J."/>
            <person name="Lind A.E."/>
            <person name="van Eijk R."/>
            <person name="Schleper C."/>
            <person name="Guy L."/>
            <person name="Ettema T.J."/>
        </authorList>
    </citation>
    <scope>NUCLEOTIDE SEQUENCE</scope>
</reference>
<gene>
    <name evidence="8" type="ORF">LCGC14_1997850</name>
</gene>
<dbReference type="InterPro" id="IPR037914">
    <property type="entry name" value="SpoVT-AbrB_sf"/>
</dbReference>
<keyword evidence="4" id="KW-0805">Transcription regulation</keyword>
<proteinExistence type="inferred from homology"/>
<dbReference type="InterPro" id="IPR007159">
    <property type="entry name" value="SpoVT-AbrB_dom"/>
</dbReference>
<sequence>MFIGEYKHTLDDKGRIAIPAKLRYSKVGEEEFWVATKGFDHCLFVYPKNEWGVIVKALNERLTFTKKDDRSFLRMFVSPANEQAVDKQGRIALPLSLREYAGVQRDVVILGAINRIEIWSEENWNKYREENEQSFDLLGEKLADIGL</sequence>
<keyword evidence="2" id="KW-0963">Cytoplasm</keyword>
<keyword evidence="5" id="KW-0238">DNA-binding</keyword>
<dbReference type="GO" id="GO:2000143">
    <property type="term" value="P:negative regulation of DNA-templated transcription initiation"/>
    <property type="evidence" value="ECO:0007669"/>
    <property type="project" value="TreeGrafter"/>
</dbReference>
<feature type="domain" description="SpoVT-AbrB" evidence="7">
    <location>
        <begin position="5"/>
        <end position="50"/>
    </location>
</feature>
<dbReference type="InterPro" id="IPR035642">
    <property type="entry name" value="MraZ_N"/>
</dbReference>
<evidence type="ECO:0000259" key="7">
    <source>
        <dbReference type="PROSITE" id="PS51740"/>
    </source>
</evidence>
<dbReference type="HAMAP" id="MF_01008">
    <property type="entry name" value="MraZ"/>
    <property type="match status" value="1"/>
</dbReference>
<dbReference type="CDD" id="cd16321">
    <property type="entry name" value="MraZ_C"/>
    <property type="match status" value="1"/>
</dbReference>
<evidence type="ECO:0000256" key="2">
    <source>
        <dbReference type="ARBA" id="ARBA00022490"/>
    </source>
</evidence>
<dbReference type="SUPFAM" id="SSF89447">
    <property type="entry name" value="AbrB/MazE/MraZ-like"/>
    <property type="match status" value="1"/>
</dbReference>
<evidence type="ECO:0000256" key="6">
    <source>
        <dbReference type="ARBA" id="ARBA00023163"/>
    </source>
</evidence>
<dbReference type="InterPro" id="IPR020603">
    <property type="entry name" value="MraZ_dom"/>
</dbReference>
<protein>
    <recommendedName>
        <fullName evidence="1">Transcriptional regulator MraZ</fullName>
    </recommendedName>
</protein>
<dbReference type="EMBL" id="LAZR01022653">
    <property type="protein sequence ID" value="KKL81128.1"/>
    <property type="molecule type" value="Genomic_DNA"/>
</dbReference>
<evidence type="ECO:0000256" key="3">
    <source>
        <dbReference type="ARBA" id="ARBA00022737"/>
    </source>
</evidence>
<organism evidence="8">
    <name type="scientific">marine sediment metagenome</name>
    <dbReference type="NCBI Taxonomy" id="412755"/>
    <lineage>
        <taxon>unclassified sequences</taxon>
        <taxon>metagenomes</taxon>
        <taxon>ecological metagenomes</taxon>
    </lineage>
</organism>
<keyword evidence="6" id="KW-0804">Transcription</keyword>
<dbReference type="Gene3D" id="3.40.1550.20">
    <property type="entry name" value="Transcriptional regulator MraZ domain"/>
    <property type="match status" value="1"/>
</dbReference>
<dbReference type="GO" id="GO:0000976">
    <property type="term" value="F:transcription cis-regulatory region binding"/>
    <property type="evidence" value="ECO:0007669"/>
    <property type="project" value="TreeGrafter"/>
</dbReference>
<keyword evidence="3" id="KW-0677">Repeat</keyword>
<dbReference type="Pfam" id="PF02381">
    <property type="entry name" value="MraZ"/>
    <property type="match status" value="2"/>
</dbReference>
<evidence type="ECO:0000313" key="8">
    <source>
        <dbReference type="EMBL" id="KKL81128.1"/>
    </source>
</evidence>
<dbReference type="CDD" id="cd16320">
    <property type="entry name" value="MraZ_N"/>
    <property type="match status" value="1"/>
</dbReference>
<dbReference type="PROSITE" id="PS51740">
    <property type="entry name" value="SPOVT_ABRB"/>
    <property type="match status" value="2"/>
</dbReference>
<dbReference type="InterPro" id="IPR038619">
    <property type="entry name" value="MraZ_sf"/>
</dbReference>
<dbReference type="InterPro" id="IPR035644">
    <property type="entry name" value="MraZ_C"/>
</dbReference>
<evidence type="ECO:0000256" key="1">
    <source>
        <dbReference type="ARBA" id="ARBA00013860"/>
    </source>
</evidence>
<comment type="caution">
    <text evidence="8">The sequence shown here is derived from an EMBL/GenBank/DDBJ whole genome shotgun (WGS) entry which is preliminary data.</text>
</comment>